<keyword evidence="3" id="KW-1185">Reference proteome</keyword>
<evidence type="ECO:0000256" key="1">
    <source>
        <dbReference type="SAM" id="MobiDB-lite"/>
    </source>
</evidence>
<gene>
    <name evidence="2" type="ORF">THAOC_05617</name>
</gene>
<name>K0T2H1_THAOC</name>
<evidence type="ECO:0000313" key="3">
    <source>
        <dbReference type="Proteomes" id="UP000266841"/>
    </source>
</evidence>
<dbReference type="OMA" id="ARCTIPP"/>
<dbReference type="OrthoDB" id="10557835at2759"/>
<dbReference type="eggNOG" id="ENOG502R7TY">
    <property type="taxonomic scope" value="Eukaryota"/>
</dbReference>
<dbReference type="EMBL" id="AGNL01005263">
    <property type="protein sequence ID" value="EJK72813.1"/>
    <property type="molecule type" value="Genomic_DNA"/>
</dbReference>
<evidence type="ECO:0000313" key="2">
    <source>
        <dbReference type="EMBL" id="EJK72813.1"/>
    </source>
</evidence>
<feature type="region of interest" description="Disordered" evidence="1">
    <location>
        <begin position="175"/>
        <end position="198"/>
    </location>
</feature>
<organism evidence="2 3">
    <name type="scientific">Thalassiosira oceanica</name>
    <name type="common">Marine diatom</name>
    <dbReference type="NCBI Taxonomy" id="159749"/>
    <lineage>
        <taxon>Eukaryota</taxon>
        <taxon>Sar</taxon>
        <taxon>Stramenopiles</taxon>
        <taxon>Ochrophyta</taxon>
        <taxon>Bacillariophyta</taxon>
        <taxon>Coscinodiscophyceae</taxon>
        <taxon>Thalassiosirophycidae</taxon>
        <taxon>Thalassiosirales</taxon>
        <taxon>Thalassiosiraceae</taxon>
        <taxon>Thalassiosira</taxon>
    </lineage>
</organism>
<comment type="caution">
    <text evidence="2">The sequence shown here is derived from an EMBL/GenBank/DDBJ whole genome shotgun (WGS) entry which is preliminary data.</text>
</comment>
<sequence>MSQVGAGSIRIQLSDGKETVPPRWMSCNELSDYGVSTRQRKRRKLDEVPPIHSYVAPAVTASNLRDKKVAAQSSMNPPASGEARGHMNYLSEGGLRLVIGEIDDCVEHSLSYSGVLLDGEKSVDMDEEKSVEGAAGRAIRMSHLDFASNVVEGGKPVFRTLSQEVHSFLDMFQREEDEDADETTGETAPTVESGDGWEHFSPNTYDHATLPVAIVRCYPNVLDRSILTSRLQLDLSRRKQRSKSSSDNAKSACVCRLQSTSILVRENLLLTEILNQCISNDPNGKAFANQLQTERRRRENSIFRSAWNWSESLVDWCVSTEAFDSIIVLLEDAENIPSHALGSFLAACVSLRKDFGIPISLVFVDISPGGLDNTLSNLASTALNDSLVHELCVPLPQAQLNLFVNRLFERKSLPTFLWTNRALWNGILKTFQDVDNSIVGVGRRLKGELRRHFSVPGAFISLLNSSHFCIKNRDRLIWLNGEDTCRKMIETHQAYVASESSIRANKCHVDFLWRTSLFSICHQLRQKINNVFNLSPSVNIKDVNIIQFHLHSRMRQLLSVFANVRQKFALQRCELDLILDSKYKEFAKSINEYIIMLGNFAFSNQSASFPNVPRDLIADVISWTEDYFTLQVKLERDLPVQPRRDIARSFVTLPPVAPETSFLAHARPVAFQEFQSRVTTLAEWHGRYFDTVAGQADLRDSSISNEAAFFFAVHELVQCGFIRKQSLTRRKELMYEKVAMLWGSGR</sequence>
<feature type="compositionally biased region" description="Acidic residues" evidence="1">
    <location>
        <begin position="175"/>
        <end position="184"/>
    </location>
</feature>
<accession>K0T2H1</accession>
<proteinExistence type="predicted"/>
<dbReference type="AlphaFoldDB" id="K0T2H1"/>
<reference evidence="2 3" key="1">
    <citation type="journal article" date="2012" name="Genome Biol.">
        <title>Genome and low-iron response of an oceanic diatom adapted to chronic iron limitation.</title>
        <authorList>
            <person name="Lommer M."/>
            <person name="Specht M."/>
            <person name="Roy A.S."/>
            <person name="Kraemer L."/>
            <person name="Andreson R."/>
            <person name="Gutowska M.A."/>
            <person name="Wolf J."/>
            <person name="Bergner S.V."/>
            <person name="Schilhabel M.B."/>
            <person name="Klostermeier U.C."/>
            <person name="Beiko R.G."/>
            <person name="Rosenstiel P."/>
            <person name="Hippler M."/>
            <person name="Laroche J."/>
        </authorList>
    </citation>
    <scope>NUCLEOTIDE SEQUENCE [LARGE SCALE GENOMIC DNA]</scope>
    <source>
        <strain evidence="2 3">CCMP1005</strain>
    </source>
</reference>
<dbReference type="Proteomes" id="UP000266841">
    <property type="component" value="Unassembled WGS sequence"/>
</dbReference>
<protein>
    <submittedName>
        <fullName evidence="2">Uncharacterized protein</fullName>
    </submittedName>
</protein>